<comment type="caution">
    <text evidence="9">The sequence shown here is derived from an EMBL/GenBank/DDBJ whole genome shotgun (WGS) entry which is preliminary data.</text>
</comment>
<evidence type="ECO:0000256" key="3">
    <source>
        <dbReference type="ARBA" id="ARBA00022692"/>
    </source>
</evidence>
<evidence type="ECO:0000259" key="8">
    <source>
        <dbReference type="Pfam" id="PF04884"/>
    </source>
</evidence>
<organism evidence="9 10">
    <name type="scientific">Heterodera trifolii</name>
    <dbReference type="NCBI Taxonomy" id="157864"/>
    <lineage>
        <taxon>Eukaryota</taxon>
        <taxon>Metazoa</taxon>
        <taxon>Ecdysozoa</taxon>
        <taxon>Nematoda</taxon>
        <taxon>Chromadorea</taxon>
        <taxon>Rhabditida</taxon>
        <taxon>Tylenchina</taxon>
        <taxon>Tylenchomorpha</taxon>
        <taxon>Tylenchoidea</taxon>
        <taxon>Heteroderidae</taxon>
        <taxon>Heteroderinae</taxon>
        <taxon>Heterodera</taxon>
    </lineage>
</organism>
<feature type="transmembrane region" description="Helical" evidence="7">
    <location>
        <begin position="151"/>
        <end position="173"/>
    </location>
</feature>
<comment type="similarity">
    <text evidence="2">Belongs to the RUS1 family.</text>
</comment>
<evidence type="ECO:0000256" key="6">
    <source>
        <dbReference type="SAM" id="MobiDB-lite"/>
    </source>
</evidence>
<evidence type="ECO:0000313" key="9">
    <source>
        <dbReference type="EMBL" id="KAL3113408.1"/>
    </source>
</evidence>
<dbReference type="PANTHER" id="PTHR12770:SF31">
    <property type="entry name" value="RUS FAMILY MEMBER 1"/>
    <property type="match status" value="1"/>
</dbReference>
<protein>
    <recommendedName>
        <fullName evidence="8">Protein root UVB sensitive/RUS domain-containing protein</fullName>
    </recommendedName>
</protein>
<evidence type="ECO:0000256" key="4">
    <source>
        <dbReference type="ARBA" id="ARBA00022989"/>
    </source>
</evidence>
<dbReference type="PANTHER" id="PTHR12770">
    <property type="entry name" value="RUS1 FAMILY PROTEIN C16ORF58"/>
    <property type="match status" value="1"/>
</dbReference>
<dbReference type="Pfam" id="PF04884">
    <property type="entry name" value="UVB_sens_prot"/>
    <property type="match status" value="1"/>
</dbReference>
<feature type="region of interest" description="Disordered" evidence="6">
    <location>
        <begin position="584"/>
        <end position="610"/>
    </location>
</feature>
<keyword evidence="10" id="KW-1185">Reference proteome</keyword>
<gene>
    <name evidence="9" type="ORF">niasHT_010748</name>
</gene>
<evidence type="ECO:0000256" key="2">
    <source>
        <dbReference type="ARBA" id="ARBA00007558"/>
    </source>
</evidence>
<keyword evidence="5 7" id="KW-0472">Membrane</keyword>
<evidence type="ECO:0000256" key="7">
    <source>
        <dbReference type="SAM" id="Phobius"/>
    </source>
</evidence>
<reference evidence="9 10" key="1">
    <citation type="submission" date="2024-10" db="EMBL/GenBank/DDBJ databases">
        <authorList>
            <person name="Kim D."/>
        </authorList>
    </citation>
    <scope>NUCLEOTIDE SEQUENCE [LARGE SCALE GENOMIC DNA]</scope>
    <source>
        <strain evidence="9">BH-2024</strain>
    </source>
</reference>
<evidence type="ECO:0000256" key="5">
    <source>
        <dbReference type="ARBA" id="ARBA00023136"/>
    </source>
</evidence>
<dbReference type="AlphaFoldDB" id="A0ABD2LDU5"/>
<sequence>MGDAIQQLTAAIQQLLANQNAAPAANAHALPTLPTIDCFEPSDDRSISDWLERFNFALDCAAPQLADEAKARRDNLADVAAKDGSQETLVNVLSLLFSLVLLPQVEGRPFTIWALFLLFTAVHLFANYRAVKCIQLETLNPNRLKKNLGTLISPPVFLYSYICIICSFVTSFGKQRSVRVAMKKNRRWICFDVWMDIFPHFNRPQLGLKLALLSPRFEVLVDAHFNGKTELTIWRTIRIGKQFSHCWICTDVWMDILPNFNRPQLGLKMALLSPRFDILVDKHFNGKNELTLWRTIMICKEIGTYVPKLRLFIGPNFLQSLPYRPLPNKIRFKDLRIVYIDQSVITFLRANQQIFDKGTNLSLYMPSAHYANNVQPIWDIFAREIWPIFAPNIRHLSISNGYYLDNLRLHASSSFLSNFDIISIRSDNLLPDVIGYDGPNAYSAGQALAKWLHIPTKNGQPKQLICCGDASETTELVNNFKEEFLRAITTSSASYIIRLVLFDESTEIGQFELTNERTNEKLTFEKEEKDDENVDEYDEDDDEEYTNCDWLLKRCQIGKTIQWEDKKTDNLNNVNISLCRFGPLSPPKAEQKNAKSLLEMNPGPSGQQKK</sequence>
<comment type="subcellular location">
    <subcellularLocation>
        <location evidence="1">Membrane</location>
    </subcellularLocation>
</comment>
<evidence type="ECO:0000313" key="10">
    <source>
        <dbReference type="Proteomes" id="UP001620626"/>
    </source>
</evidence>
<evidence type="ECO:0000256" key="1">
    <source>
        <dbReference type="ARBA" id="ARBA00004370"/>
    </source>
</evidence>
<keyword evidence="4 7" id="KW-1133">Transmembrane helix</keyword>
<dbReference type="GO" id="GO:0016020">
    <property type="term" value="C:membrane"/>
    <property type="evidence" value="ECO:0007669"/>
    <property type="project" value="UniProtKB-SubCell"/>
</dbReference>
<dbReference type="InterPro" id="IPR006968">
    <property type="entry name" value="RUS_fam"/>
</dbReference>
<dbReference type="EMBL" id="JBICBT010000448">
    <property type="protein sequence ID" value="KAL3113408.1"/>
    <property type="molecule type" value="Genomic_DNA"/>
</dbReference>
<proteinExistence type="inferred from homology"/>
<dbReference type="InterPro" id="IPR054549">
    <property type="entry name" value="UVB_sens_RUS_dom"/>
</dbReference>
<accession>A0ABD2LDU5</accession>
<feature type="transmembrane region" description="Helical" evidence="7">
    <location>
        <begin position="111"/>
        <end position="130"/>
    </location>
</feature>
<dbReference type="Proteomes" id="UP001620626">
    <property type="component" value="Unassembled WGS sequence"/>
</dbReference>
<name>A0ABD2LDU5_9BILA</name>
<keyword evidence="3 7" id="KW-0812">Transmembrane</keyword>
<feature type="domain" description="Protein root UVB sensitive/RUS" evidence="8">
    <location>
        <begin position="69"/>
        <end position="145"/>
    </location>
</feature>